<keyword evidence="6 10" id="KW-0378">Hydrolase</keyword>
<feature type="compositionally biased region" description="Basic and acidic residues" evidence="11">
    <location>
        <begin position="484"/>
        <end position="493"/>
    </location>
</feature>
<dbReference type="EMBL" id="JANAWD010000135">
    <property type="protein sequence ID" value="KAJ3485996.1"/>
    <property type="molecule type" value="Genomic_DNA"/>
</dbReference>
<evidence type="ECO:0000256" key="6">
    <source>
        <dbReference type="ARBA" id="ARBA00022801"/>
    </source>
</evidence>
<keyword evidence="8" id="KW-0464">Manganese</keyword>
<accession>A0AAD5YHX7</accession>
<dbReference type="PROSITE" id="PS01032">
    <property type="entry name" value="PPM_1"/>
    <property type="match status" value="1"/>
</dbReference>
<protein>
    <recommendedName>
        <fullName evidence="4">protein-serine/threonine phosphatase</fullName>
        <ecNumber evidence="4">3.1.3.16</ecNumber>
    </recommendedName>
</protein>
<feature type="chain" id="PRO_5042233872" description="protein-serine/threonine phosphatase" evidence="12">
    <location>
        <begin position="28"/>
        <end position="575"/>
    </location>
</feature>
<dbReference type="InterPro" id="IPR000222">
    <property type="entry name" value="PP2C_BS"/>
</dbReference>
<evidence type="ECO:0000256" key="12">
    <source>
        <dbReference type="SAM" id="SignalP"/>
    </source>
</evidence>
<evidence type="ECO:0000256" key="11">
    <source>
        <dbReference type="SAM" id="MobiDB-lite"/>
    </source>
</evidence>
<name>A0AAD5YHX7_9APHY</name>
<dbReference type="SUPFAM" id="SSF81606">
    <property type="entry name" value="PP2C-like"/>
    <property type="match status" value="1"/>
</dbReference>
<evidence type="ECO:0000256" key="7">
    <source>
        <dbReference type="ARBA" id="ARBA00022912"/>
    </source>
</evidence>
<dbReference type="InterPro" id="IPR036457">
    <property type="entry name" value="PPM-type-like_dom_sf"/>
</dbReference>
<feature type="compositionally biased region" description="Basic and acidic residues" evidence="11">
    <location>
        <begin position="383"/>
        <end position="396"/>
    </location>
</feature>
<gene>
    <name evidence="14" type="ORF">NLI96_g4558</name>
</gene>
<dbReference type="InterPro" id="IPR015655">
    <property type="entry name" value="PP2C"/>
</dbReference>
<evidence type="ECO:0000256" key="9">
    <source>
        <dbReference type="ARBA" id="ARBA00048832"/>
    </source>
</evidence>
<keyword evidence="7 10" id="KW-0904">Protein phosphatase</keyword>
<keyword evidence="5" id="KW-0479">Metal-binding</keyword>
<sequence>MVCTSSHSIFTRVLILLSIGSNPLSTGSDIATEKHSEEGGNHKYAFAISEMQGWRISMEDAHAVDLNLDGDEDKSNSFFAVYDGHGGATVAKYAGENVHKRLIADAAYASKSYPEALKNAFLGTDADMRANPNFQRDPSGCTAVAALVTNDSRIFVANAGDSRSVISIKGEVKPLSFDHKPQNDSERSRIVAAGGYVEFGRVNGNLALARALGDFDYKKSQTLAPENQIITSNPEVTEHKITDEDEFLVIACDGEFISWRPWPFTLTFSLLFGYLGIWDCLTSQQVVDVVRLLISQGKTLKEVCEIICEHCLAPDTNSGAGIGCDNMTIMIVALLNGRTEEEWRSWVTERTKKKYGYNTPEDLPQLYSVSRLMSFRARRQAEEERERLRKDRELAGEGRLGGPSNDVGGFGGYAKVLGSTGGLTFHPGSGLLSVGNPLMFDSDSDDDFEDDDDSPPKGGGTDGFRRFTHSDIAKTLQRQLDQLRGIDDSDHHTSSSGIEADEDSRMEETTDEEMPPSPKKALHVLQGEAPPPPKPIVNGNSKLVEQLHHDPEGDAPSDVVRAEGLADGSESPFKV</sequence>
<dbReference type="GO" id="GO:0046872">
    <property type="term" value="F:metal ion binding"/>
    <property type="evidence" value="ECO:0007669"/>
    <property type="project" value="UniProtKB-KW"/>
</dbReference>
<evidence type="ECO:0000256" key="5">
    <source>
        <dbReference type="ARBA" id="ARBA00022723"/>
    </source>
</evidence>
<feature type="region of interest" description="Disordered" evidence="11">
    <location>
        <begin position="436"/>
        <end position="467"/>
    </location>
</feature>
<comment type="catalytic activity">
    <reaction evidence="9">
        <text>O-phospho-L-threonyl-[protein] + H2O = L-threonyl-[protein] + phosphate</text>
        <dbReference type="Rhea" id="RHEA:47004"/>
        <dbReference type="Rhea" id="RHEA-COMP:11060"/>
        <dbReference type="Rhea" id="RHEA-COMP:11605"/>
        <dbReference type="ChEBI" id="CHEBI:15377"/>
        <dbReference type="ChEBI" id="CHEBI:30013"/>
        <dbReference type="ChEBI" id="CHEBI:43474"/>
        <dbReference type="ChEBI" id="CHEBI:61977"/>
        <dbReference type="EC" id="3.1.3.16"/>
    </reaction>
    <physiologicalReaction direction="left-to-right" evidence="9">
        <dbReference type="Rhea" id="RHEA:47005"/>
    </physiologicalReaction>
</comment>
<comment type="similarity">
    <text evidence="3 10">Belongs to the PP2C family.</text>
</comment>
<feature type="signal peptide" evidence="12">
    <location>
        <begin position="1"/>
        <end position="27"/>
    </location>
</feature>
<dbReference type="PROSITE" id="PS51746">
    <property type="entry name" value="PPM_2"/>
    <property type="match status" value="1"/>
</dbReference>
<feature type="domain" description="PPM-type phosphatase" evidence="13">
    <location>
        <begin position="45"/>
        <end position="334"/>
    </location>
</feature>
<dbReference type="CDD" id="cd00143">
    <property type="entry name" value="PP2Cc"/>
    <property type="match status" value="1"/>
</dbReference>
<dbReference type="GO" id="GO:0004722">
    <property type="term" value="F:protein serine/threonine phosphatase activity"/>
    <property type="evidence" value="ECO:0007669"/>
    <property type="project" value="UniProtKB-EC"/>
</dbReference>
<feature type="region of interest" description="Disordered" evidence="11">
    <location>
        <begin position="383"/>
        <end position="404"/>
    </location>
</feature>
<proteinExistence type="inferred from homology"/>
<feature type="compositionally biased region" description="Acidic residues" evidence="11">
    <location>
        <begin position="442"/>
        <end position="453"/>
    </location>
</feature>
<feature type="compositionally biased region" description="Acidic residues" evidence="11">
    <location>
        <begin position="499"/>
        <end position="514"/>
    </location>
</feature>
<evidence type="ECO:0000256" key="3">
    <source>
        <dbReference type="ARBA" id="ARBA00006702"/>
    </source>
</evidence>
<comment type="caution">
    <text evidence="14">The sequence shown here is derived from an EMBL/GenBank/DDBJ whole genome shotgun (WGS) entry which is preliminary data.</text>
</comment>
<organism evidence="14 15">
    <name type="scientific">Meripilus lineatus</name>
    <dbReference type="NCBI Taxonomy" id="2056292"/>
    <lineage>
        <taxon>Eukaryota</taxon>
        <taxon>Fungi</taxon>
        <taxon>Dikarya</taxon>
        <taxon>Basidiomycota</taxon>
        <taxon>Agaricomycotina</taxon>
        <taxon>Agaricomycetes</taxon>
        <taxon>Polyporales</taxon>
        <taxon>Meripilaceae</taxon>
        <taxon>Meripilus</taxon>
    </lineage>
</organism>
<evidence type="ECO:0000259" key="13">
    <source>
        <dbReference type="PROSITE" id="PS51746"/>
    </source>
</evidence>
<dbReference type="Pfam" id="PF00481">
    <property type="entry name" value="PP2C"/>
    <property type="match status" value="2"/>
</dbReference>
<dbReference type="SMART" id="SM00332">
    <property type="entry name" value="PP2Cc"/>
    <property type="match status" value="1"/>
</dbReference>
<feature type="region of interest" description="Disordered" evidence="11">
    <location>
        <begin position="483"/>
        <end position="575"/>
    </location>
</feature>
<keyword evidence="12" id="KW-0732">Signal</keyword>
<dbReference type="Proteomes" id="UP001212997">
    <property type="component" value="Unassembled WGS sequence"/>
</dbReference>
<comment type="cofactor">
    <cofactor evidence="2">
        <name>Mg(2+)</name>
        <dbReference type="ChEBI" id="CHEBI:18420"/>
    </cofactor>
</comment>
<dbReference type="PANTHER" id="PTHR13832:SF565">
    <property type="entry name" value="AT28366P-RELATED"/>
    <property type="match status" value="1"/>
</dbReference>
<evidence type="ECO:0000256" key="4">
    <source>
        <dbReference type="ARBA" id="ARBA00013081"/>
    </source>
</evidence>
<evidence type="ECO:0000256" key="1">
    <source>
        <dbReference type="ARBA" id="ARBA00001936"/>
    </source>
</evidence>
<dbReference type="AlphaFoldDB" id="A0AAD5YHX7"/>
<evidence type="ECO:0000256" key="8">
    <source>
        <dbReference type="ARBA" id="ARBA00023211"/>
    </source>
</evidence>
<comment type="cofactor">
    <cofactor evidence="1">
        <name>Mn(2+)</name>
        <dbReference type="ChEBI" id="CHEBI:29035"/>
    </cofactor>
</comment>
<evidence type="ECO:0000256" key="10">
    <source>
        <dbReference type="RuleBase" id="RU003465"/>
    </source>
</evidence>
<dbReference type="PANTHER" id="PTHR13832">
    <property type="entry name" value="PROTEIN PHOSPHATASE 2C"/>
    <property type="match status" value="1"/>
</dbReference>
<keyword evidence="15" id="KW-1185">Reference proteome</keyword>
<evidence type="ECO:0000256" key="2">
    <source>
        <dbReference type="ARBA" id="ARBA00001946"/>
    </source>
</evidence>
<evidence type="ECO:0000313" key="15">
    <source>
        <dbReference type="Proteomes" id="UP001212997"/>
    </source>
</evidence>
<evidence type="ECO:0000313" key="14">
    <source>
        <dbReference type="EMBL" id="KAJ3485996.1"/>
    </source>
</evidence>
<reference evidence="14" key="1">
    <citation type="submission" date="2022-07" db="EMBL/GenBank/DDBJ databases">
        <title>Genome Sequence of Physisporinus lineatus.</title>
        <authorList>
            <person name="Buettner E."/>
        </authorList>
    </citation>
    <scope>NUCLEOTIDE SEQUENCE</scope>
    <source>
        <strain evidence="14">VT162</strain>
    </source>
</reference>
<dbReference type="InterPro" id="IPR001932">
    <property type="entry name" value="PPM-type_phosphatase-like_dom"/>
</dbReference>
<dbReference type="EC" id="3.1.3.16" evidence="4"/>
<dbReference type="Gene3D" id="3.60.40.10">
    <property type="entry name" value="PPM-type phosphatase domain"/>
    <property type="match status" value="1"/>
</dbReference>